<accession>A3IVN0</accession>
<dbReference type="AlphaFoldDB" id="A3IVN0"/>
<dbReference type="RefSeq" id="WP_008277439.1">
    <property type="nucleotide sequence ID" value="NZ_AAXW01000043.1"/>
</dbReference>
<comment type="caution">
    <text evidence="1">The sequence shown here is derived from an EMBL/GenBank/DDBJ whole genome shotgun (WGS) entry which is preliminary data.</text>
</comment>
<gene>
    <name evidence="1" type="ORF">CY0110_01640</name>
</gene>
<reference evidence="1 2" key="1">
    <citation type="submission" date="2007-03" db="EMBL/GenBank/DDBJ databases">
        <authorList>
            <person name="Stal L."/>
            <person name="Ferriera S."/>
            <person name="Johnson J."/>
            <person name="Kravitz S."/>
            <person name="Beeson K."/>
            <person name="Sutton G."/>
            <person name="Rogers Y.-H."/>
            <person name="Friedman R."/>
            <person name="Frazier M."/>
            <person name="Venter J.C."/>
        </authorList>
    </citation>
    <scope>NUCLEOTIDE SEQUENCE [LARGE SCALE GENOMIC DNA]</scope>
    <source>
        <strain evidence="1 2">CCY0110</strain>
    </source>
</reference>
<sequence>MGRFECRRSPRLGQWEISDQYGFAEVEEAAAGTQIAEILVALVGTDYFYEIKGTIPTNIQK</sequence>
<keyword evidence="2" id="KW-1185">Reference proteome</keyword>
<evidence type="ECO:0000313" key="2">
    <source>
        <dbReference type="Proteomes" id="UP000003781"/>
    </source>
</evidence>
<proteinExistence type="predicted"/>
<name>A3IVN0_9CHRO</name>
<dbReference type="Proteomes" id="UP000003781">
    <property type="component" value="Unassembled WGS sequence"/>
</dbReference>
<protein>
    <submittedName>
        <fullName evidence="1">Uncharacterized protein</fullName>
    </submittedName>
</protein>
<dbReference type="EMBL" id="AAXW01000043">
    <property type="protein sequence ID" value="EAZ89505.1"/>
    <property type="molecule type" value="Genomic_DNA"/>
</dbReference>
<organism evidence="1 2">
    <name type="scientific">Crocosphaera chwakensis CCY0110</name>
    <dbReference type="NCBI Taxonomy" id="391612"/>
    <lineage>
        <taxon>Bacteria</taxon>
        <taxon>Bacillati</taxon>
        <taxon>Cyanobacteriota</taxon>
        <taxon>Cyanophyceae</taxon>
        <taxon>Oscillatoriophycideae</taxon>
        <taxon>Chroococcales</taxon>
        <taxon>Aphanothecaceae</taxon>
        <taxon>Crocosphaera</taxon>
        <taxon>Crocosphaera chwakensis</taxon>
    </lineage>
</organism>
<evidence type="ECO:0000313" key="1">
    <source>
        <dbReference type="EMBL" id="EAZ89505.1"/>
    </source>
</evidence>